<protein>
    <submittedName>
        <fullName evidence="1">Uncharacterized protein</fullName>
    </submittedName>
</protein>
<name>A0A919V4P6_9ACTN</name>
<dbReference type="EMBL" id="BOOW01000014">
    <property type="protein sequence ID" value="GII92145.1"/>
    <property type="molecule type" value="Genomic_DNA"/>
</dbReference>
<reference evidence="1" key="1">
    <citation type="submission" date="2021-01" db="EMBL/GenBank/DDBJ databases">
        <title>Whole genome shotgun sequence of Sinosporangium siamense NBRC 109515.</title>
        <authorList>
            <person name="Komaki H."/>
            <person name="Tamura T."/>
        </authorList>
    </citation>
    <scope>NUCLEOTIDE SEQUENCE</scope>
    <source>
        <strain evidence="1">NBRC 109515</strain>
    </source>
</reference>
<organism evidence="1 2">
    <name type="scientific">Sinosporangium siamense</name>
    <dbReference type="NCBI Taxonomy" id="1367973"/>
    <lineage>
        <taxon>Bacteria</taxon>
        <taxon>Bacillati</taxon>
        <taxon>Actinomycetota</taxon>
        <taxon>Actinomycetes</taxon>
        <taxon>Streptosporangiales</taxon>
        <taxon>Streptosporangiaceae</taxon>
        <taxon>Sinosporangium</taxon>
    </lineage>
</organism>
<sequence length="114" mass="13106">MGFDNHQECFLVLEGLRYIGDIRGAKAWNSWAHCEDNLDLHVESTVEALRWQGGEVGTQAALALAKVIWECDPGKVTWKLLAEAFAYAGLEVSQDLQEKRRKLQRLWREYGLTW</sequence>
<gene>
    <name evidence="1" type="ORF">Ssi02_23760</name>
</gene>
<accession>A0A919V4P6</accession>
<proteinExistence type="predicted"/>
<dbReference type="Proteomes" id="UP000606172">
    <property type="component" value="Unassembled WGS sequence"/>
</dbReference>
<dbReference type="RefSeq" id="WP_204024722.1">
    <property type="nucleotide sequence ID" value="NZ_BOOW01000014.1"/>
</dbReference>
<keyword evidence="2" id="KW-1185">Reference proteome</keyword>
<dbReference type="AlphaFoldDB" id="A0A919V4P6"/>
<evidence type="ECO:0000313" key="2">
    <source>
        <dbReference type="Proteomes" id="UP000606172"/>
    </source>
</evidence>
<evidence type="ECO:0000313" key="1">
    <source>
        <dbReference type="EMBL" id="GII92145.1"/>
    </source>
</evidence>
<comment type="caution">
    <text evidence="1">The sequence shown here is derived from an EMBL/GenBank/DDBJ whole genome shotgun (WGS) entry which is preliminary data.</text>
</comment>